<dbReference type="STRING" id="1121476.SAMN02745751_00818"/>
<gene>
    <name evidence="2" type="ORF">SAMN02745751_00818</name>
</gene>
<keyword evidence="3" id="KW-1185">Reference proteome</keyword>
<keyword evidence="1" id="KW-0812">Transmembrane</keyword>
<dbReference type="EMBL" id="FQZL01000006">
    <property type="protein sequence ID" value="SHI69467.1"/>
    <property type="molecule type" value="Genomic_DNA"/>
</dbReference>
<keyword evidence="1" id="KW-1133">Transmembrane helix</keyword>
<dbReference type="RefSeq" id="WP_073047574.1">
    <property type="nucleotide sequence ID" value="NZ_FQZL01000006.1"/>
</dbReference>
<protein>
    <recommendedName>
        <fullName evidence="4">PilX N-terminal</fullName>
    </recommendedName>
</protein>
<proteinExistence type="predicted"/>
<evidence type="ECO:0000313" key="3">
    <source>
        <dbReference type="Proteomes" id="UP000184052"/>
    </source>
</evidence>
<name>A0A1M6D8A8_9FIRM</name>
<evidence type="ECO:0000313" key="2">
    <source>
        <dbReference type="EMBL" id="SHI69467.1"/>
    </source>
</evidence>
<dbReference type="AlphaFoldDB" id="A0A1M6D8A8"/>
<evidence type="ECO:0008006" key="4">
    <source>
        <dbReference type="Google" id="ProtNLM"/>
    </source>
</evidence>
<accession>A0A1M6D8A8</accession>
<sequence>MFKKINNRGSSLILLIFVVSILSLLGVTLMATSMTNLKISKKNTIASNNFYSSESGLDEIYALSMKIYDTAYHDSHDFIMILDAALNNYSKDGEFTSLCHPDGSQVTETEFITILNKPFYDDALDDEFKKYFESKYLLDYREYLMANNLDYDDSKLLYSSNSIKPTIALASVPGFSSNELTLQVKSSYMSEGISRSTYMDLVIATPDISTVITEESIYTEIDPYNPLLERPLVVQGDLYLDGDIEVYGDIIIFGDLIAEDDFNMNMNGYNLAVYGSYDTNSKEVSISDVNELYLEDSSAASNIDSISWSKDKESDEFRVATLGLGVYEAGGSFISQMEAALENIGEDAKNVNKSTYDTMSVATVIAEDIQPIQLLYDLSGMNNTNDPFQYSDIFYSSNTSNENEKSLDIYGYPYQGTKKNQDYYVSEQGTTIVVDGDVPSSVKINYESVQAGVGCIKGVFLATGEINVTGSTSIEGSLLAFDDIHLDAENESITLTNTPMTNLTQSVYSSDDKAAVDLENAFKPALKYIDELPTEKVIDEIVLPEDQNLIHRENWSVTYD</sequence>
<dbReference type="Proteomes" id="UP000184052">
    <property type="component" value="Unassembled WGS sequence"/>
</dbReference>
<reference evidence="2 3" key="1">
    <citation type="submission" date="2016-11" db="EMBL/GenBank/DDBJ databases">
        <authorList>
            <person name="Jaros S."/>
            <person name="Januszkiewicz K."/>
            <person name="Wedrychowicz H."/>
        </authorList>
    </citation>
    <scope>NUCLEOTIDE SEQUENCE [LARGE SCALE GENOMIC DNA]</scope>
    <source>
        <strain evidence="2 3">DSM 17477</strain>
    </source>
</reference>
<organism evidence="2 3">
    <name type="scientific">Dethiosulfatibacter aminovorans DSM 17477</name>
    <dbReference type="NCBI Taxonomy" id="1121476"/>
    <lineage>
        <taxon>Bacteria</taxon>
        <taxon>Bacillati</taxon>
        <taxon>Bacillota</taxon>
        <taxon>Tissierellia</taxon>
        <taxon>Dethiosulfatibacter</taxon>
    </lineage>
</organism>
<evidence type="ECO:0000256" key="1">
    <source>
        <dbReference type="SAM" id="Phobius"/>
    </source>
</evidence>
<feature type="transmembrane region" description="Helical" evidence="1">
    <location>
        <begin position="12"/>
        <end position="31"/>
    </location>
</feature>
<dbReference type="OrthoDB" id="1947207at2"/>
<keyword evidence="1" id="KW-0472">Membrane</keyword>